<accession>A0A679I7K2</accession>
<dbReference type="OrthoDB" id="9182237at2"/>
<dbReference type="InterPro" id="IPR019201">
    <property type="entry name" value="DUF2065"/>
</dbReference>
<proteinExistence type="predicted"/>
<organism evidence="1 2">
    <name type="scientific">Fluviibacter phosphoraccumulans</name>
    <dbReference type="NCBI Taxonomy" id="1751046"/>
    <lineage>
        <taxon>Bacteria</taxon>
        <taxon>Pseudomonadati</taxon>
        <taxon>Pseudomonadota</taxon>
        <taxon>Betaproteobacteria</taxon>
        <taxon>Rhodocyclales</taxon>
        <taxon>Fluviibacteraceae</taxon>
        <taxon>Fluviibacter</taxon>
    </lineage>
</organism>
<keyword evidence="2" id="KW-1185">Reference proteome</keyword>
<protein>
    <submittedName>
        <fullName evidence="1">Membrane protein</fullName>
    </submittedName>
</protein>
<gene>
    <name evidence="1" type="ORF">ICHIAU1_11150</name>
</gene>
<dbReference type="AlphaFoldDB" id="A0A679I7K2"/>
<evidence type="ECO:0000313" key="1">
    <source>
        <dbReference type="EMBL" id="BBU68832.1"/>
    </source>
</evidence>
<dbReference type="PANTHER" id="PTHR38602:SF1">
    <property type="entry name" value="INNER MEMBRANE PROTEIN"/>
    <property type="match status" value="1"/>
</dbReference>
<sequence length="64" mass="7427">MNDTIWLAIALMLVFEGMLPFISPRMWRETFERMLQLRDGQIRFLGLTAMLAGVLILTVLRQTS</sequence>
<dbReference type="Proteomes" id="UP000463961">
    <property type="component" value="Chromosome"/>
</dbReference>
<name>A0A679I7K2_9RHOO</name>
<dbReference type="EMBL" id="AP022345">
    <property type="protein sequence ID" value="BBU68832.1"/>
    <property type="molecule type" value="Genomic_DNA"/>
</dbReference>
<dbReference type="RefSeq" id="WP_162050416.1">
    <property type="nucleotide sequence ID" value="NZ_AP019011.1"/>
</dbReference>
<evidence type="ECO:0000313" key="2">
    <source>
        <dbReference type="Proteomes" id="UP000463961"/>
    </source>
</evidence>
<reference evidence="2" key="1">
    <citation type="submission" date="2020-01" db="EMBL/GenBank/DDBJ databases">
        <title>Phosphoaccumulans saitamaens gen. nov., sp. nov., a polyphosphate accumulating bacterium isolated from surface river water.</title>
        <authorList>
            <person name="Watanabe K."/>
            <person name="Suda W."/>
        </authorList>
    </citation>
    <scope>NUCLEOTIDE SEQUENCE [LARGE SCALE GENOMIC DNA]</scope>
    <source>
        <strain evidence="2">ICHIAU1</strain>
    </source>
</reference>
<dbReference type="PANTHER" id="PTHR38602">
    <property type="entry name" value="INNER MEMBRANE PROTEIN-RELATED"/>
    <property type="match status" value="1"/>
</dbReference>
<dbReference type="Pfam" id="PF09838">
    <property type="entry name" value="DUF2065"/>
    <property type="match status" value="1"/>
</dbReference>